<evidence type="ECO:0000313" key="2">
    <source>
        <dbReference type="Proteomes" id="UP001200313"/>
    </source>
</evidence>
<reference evidence="1 2" key="1">
    <citation type="submission" date="2022-01" db="EMBL/GenBank/DDBJ databases">
        <title>Collection of gut derived symbiotic bacterial strains cultured from healthy donors.</title>
        <authorList>
            <person name="Lin H."/>
            <person name="Kohout C."/>
            <person name="Waligurski E."/>
            <person name="Pamer E.G."/>
        </authorList>
    </citation>
    <scope>NUCLEOTIDE SEQUENCE [LARGE SCALE GENOMIC DNA]</scope>
    <source>
        <strain evidence="1 2">DFI.3.7</strain>
    </source>
</reference>
<name>A0ABS9M9Q9_9FIRM</name>
<gene>
    <name evidence="1" type="ORF">L0P79_10635</name>
</gene>
<comment type="caution">
    <text evidence="1">The sequence shown here is derived from an EMBL/GenBank/DDBJ whole genome shotgun (WGS) entry which is preliminary data.</text>
</comment>
<dbReference type="EMBL" id="JAKNJB010000017">
    <property type="protein sequence ID" value="MCG4527532.1"/>
    <property type="molecule type" value="Genomic_DNA"/>
</dbReference>
<evidence type="ECO:0000313" key="1">
    <source>
        <dbReference type="EMBL" id="MCG4527532.1"/>
    </source>
</evidence>
<keyword evidence="2" id="KW-1185">Reference proteome</keyword>
<evidence type="ECO:0008006" key="3">
    <source>
        <dbReference type="Google" id="ProtNLM"/>
    </source>
</evidence>
<proteinExistence type="predicted"/>
<organism evidence="1 2">
    <name type="scientific">Intestinimonas massiliensis</name>
    <name type="common">ex Afouda et al. 2020</name>
    <dbReference type="NCBI Taxonomy" id="1673721"/>
    <lineage>
        <taxon>Bacteria</taxon>
        <taxon>Bacillati</taxon>
        <taxon>Bacillota</taxon>
        <taxon>Clostridia</taxon>
        <taxon>Eubacteriales</taxon>
        <taxon>Intestinimonas</taxon>
    </lineage>
</organism>
<dbReference type="Proteomes" id="UP001200313">
    <property type="component" value="Unassembled WGS sequence"/>
</dbReference>
<sequence length="351" mass="39015">MSTSTVKMRTLLEGLSGKGIEIRVGSLARYTAENGVLVGISCGRTRGRFNLPPKLLGIRPEKWDKGAQSFYVDHISTGSLNMVPKELEARLNQLDTRARRVLYSHTLNGSYMPLAEFEEFKSEFEEVREEYFRTIDLVVAQWDTIRANFLAGVEKVVETKGKRAMLKRDREKLLRELTSGIPTAQEYRARAKMEVTVRAFPSTGGTATGLAPDLQDLVDQTWKDDVTANIVRSIESNLGEIFSKACTIATDYGKTGKVNTRSLNTLVRSAARVKKMNVFANPMLEQLSKSLSTITNDDMDKAEWQVEEAIVDAWNYARATGINLDMSICPFDEKALESMLAARSAAPAIGA</sequence>
<accession>A0ABS9M9Q9</accession>
<dbReference type="RefSeq" id="WP_177695184.1">
    <property type="nucleotide sequence ID" value="NZ_JAKNJB010000017.1"/>
</dbReference>
<protein>
    <recommendedName>
        <fullName evidence="3">DUF3150 domain-containing protein</fullName>
    </recommendedName>
</protein>